<comment type="cofactor">
    <cofactor evidence="1">
        <name>thiamine diphosphate</name>
        <dbReference type="ChEBI" id="CHEBI:58937"/>
    </cofactor>
</comment>
<sequence>MLEEMDGNDRVIVLGEDVGVDGGVFRATEGLIERYGPERVIDTPVAESAIVGMSVGLAATGFRPIAEIQFMGFVYPAINQLFGHAARMRNRTRGRLSCPMVVRMPYGGGIHPPEHHSESYEALFLNTPGFKVVVPSNPYDAKGLLVSAIRDDDPVLFMEPKRIYRAFRDAVPAESYTVPLGKADIAREGTDVTLIAWGAMVRVCLDASEVLARNEISAEVVDLRTLNPLDRETMIESVVKTGRAVVVHEAVRTGGFGAEIAAQISEHALLQLEAPIQRVTGFDVVFPLAQNEKHYLPSRQRVVKAVEKVLAF</sequence>
<dbReference type="FunFam" id="3.40.50.920:FF:000001">
    <property type="entry name" value="Pyruvate dehydrogenase E1 beta subunit"/>
    <property type="match status" value="1"/>
</dbReference>
<dbReference type="PANTHER" id="PTHR43257:SF2">
    <property type="entry name" value="PYRUVATE DEHYDROGENASE E1 COMPONENT SUBUNIT BETA"/>
    <property type="match status" value="1"/>
</dbReference>
<dbReference type="Gene3D" id="3.40.50.920">
    <property type="match status" value="1"/>
</dbReference>
<protein>
    <submittedName>
        <fullName evidence="5">Alpha-ketoacid dehydrogenase subunit beta</fullName>
    </submittedName>
</protein>
<dbReference type="Gene3D" id="3.40.50.970">
    <property type="match status" value="1"/>
</dbReference>
<evidence type="ECO:0000256" key="3">
    <source>
        <dbReference type="ARBA" id="ARBA00023052"/>
    </source>
</evidence>
<keyword evidence="2" id="KW-0560">Oxidoreductase</keyword>
<dbReference type="PANTHER" id="PTHR43257">
    <property type="entry name" value="PYRUVATE DEHYDROGENASE E1 COMPONENT BETA SUBUNIT"/>
    <property type="match status" value="1"/>
</dbReference>
<dbReference type="InterPro" id="IPR005475">
    <property type="entry name" value="Transketolase-like_Pyr-bd"/>
</dbReference>
<dbReference type="GO" id="GO:0016491">
    <property type="term" value="F:oxidoreductase activity"/>
    <property type="evidence" value="ECO:0007669"/>
    <property type="project" value="UniProtKB-KW"/>
</dbReference>
<name>A0A8J6Y7T2_9BACT</name>
<gene>
    <name evidence="5" type="ORF">IFJ97_01250</name>
</gene>
<accession>A0A8J6Y7T2</accession>
<dbReference type="Pfam" id="PF02780">
    <property type="entry name" value="Transketolase_C"/>
    <property type="match status" value="1"/>
</dbReference>
<evidence type="ECO:0000313" key="6">
    <source>
        <dbReference type="Proteomes" id="UP000598633"/>
    </source>
</evidence>
<organism evidence="5 6">
    <name type="scientific">Candidatus Sulfomarinibacter kjeldsenii</name>
    <dbReference type="NCBI Taxonomy" id="2885994"/>
    <lineage>
        <taxon>Bacteria</taxon>
        <taxon>Pseudomonadati</taxon>
        <taxon>Acidobacteriota</taxon>
        <taxon>Thermoanaerobaculia</taxon>
        <taxon>Thermoanaerobaculales</taxon>
        <taxon>Candidatus Sulfomarinibacteraceae</taxon>
        <taxon>Candidatus Sulfomarinibacter</taxon>
    </lineage>
</organism>
<reference evidence="5 6" key="1">
    <citation type="submission" date="2020-08" db="EMBL/GenBank/DDBJ databases">
        <title>Acidobacteriota in marine sediments use diverse sulfur dissimilation pathways.</title>
        <authorList>
            <person name="Wasmund K."/>
        </authorList>
    </citation>
    <scope>NUCLEOTIDE SEQUENCE [LARGE SCALE GENOMIC DNA]</scope>
    <source>
        <strain evidence="5">MAG AM3-A</strain>
    </source>
</reference>
<dbReference type="EMBL" id="JACXWA010000015">
    <property type="protein sequence ID" value="MBD3869969.1"/>
    <property type="molecule type" value="Genomic_DNA"/>
</dbReference>
<keyword evidence="3" id="KW-0786">Thiamine pyrophosphate</keyword>
<evidence type="ECO:0000256" key="2">
    <source>
        <dbReference type="ARBA" id="ARBA00023002"/>
    </source>
</evidence>
<dbReference type="SUPFAM" id="SSF52922">
    <property type="entry name" value="TK C-terminal domain-like"/>
    <property type="match status" value="1"/>
</dbReference>
<dbReference type="Proteomes" id="UP000598633">
    <property type="component" value="Unassembled WGS sequence"/>
</dbReference>
<dbReference type="FunFam" id="3.40.50.970:FF:000001">
    <property type="entry name" value="Pyruvate dehydrogenase E1 beta subunit"/>
    <property type="match status" value="1"/>
</dbReference>
<dbReference type="InterPro" id="IPR033248">
    <property type="entry name" value="Transketolase_C"/>
</dbReference>
<evidence type="ECO:0000256" key="1">
    <source>
        <dbReference type="ARBA" id="ARBA00001964"/>
    </source>
</evidence>
<dbReference type="InterPro" id="IPR009014">
    <property type="entry name" value="Transketo_C/PFOR_II"/>
</dbReference>
<evidence type="ECO:0000259" key="4">
    <source>
        <dbReference type="SMART" id="SM00861"/>
    </source>
</evidence>
<comment type="caution">
    <text evidence="5">The sequence shown here is derived from an EMBL/GenBank/DDBJ whole genome shotgun (WGS) entry which is preliminary data.</text>
</comment>
<dbReference type="SUPFAM" id="SSF52518">
    <property type="entry name" value="Thiamin diphosphate-binding fold (THDP-binding)"/>
    <property type="match status" value="1"/>
</dbReference>
<feature type="domain" description="Transketolase-like pyrimidine-binding" evidence="4">
    <location>
        <begin position="1"/>
        <end position="166"/>
    </location>
</feature>
<proteinExistence type="predicted"/>
<dbReference type="InterPro" id="IPR029061">
    <property type="entry name" value="THDP-binding"/>
</dbReference>
<dbReference type="Pfam" id="PF02779">
    <property type="entry name" value="Transket_pyr"/>
    <property type="match status" value="1"/>
</dbReference>
<dbReference type="SMART" id="SM00861">
    <property type="entry name" value="Transket_pyr"/>
    <property type="match status" value="1"/>
</dbReference>
<evidence type="ECO:0000313" key="5">
    <source>
        <dbReference type="EMBL" id="MBD3869969.1"/>
    </source>
</evidence>
<dbReference type="CDD" id="cd07036">
    <property type="entry name" value="TPP_PYR_E1-PDHc-beta_like"/>
    <property type="match status" value="1"/>
</dbReference>
<dbReference type="AlphaFoldDB" id="A0A8J6Y7T2"/>